<dbReference type="SUPFAM" id="SSF54427">
    <property type="entry name" value="NTF2-like"/>
    <property type="match status" value="1"/>
</dbReference>
<evidence type="ECO:0000256" key="1">
    <source>
        <dbReference type="SAM" id="MobiDB-lite"/>
    </source>
</evidence>
<accession>A0A7S0W8U6</accession>
<organism evidence="2">
    <name type="scientific">Hemiselmis tepida</name>
    <dbReference type="NCBI Taxonomy" id="464990"/>
    <lineage>
        <taxon>Eukaryota</taxon>
        <taxon>Cryptophyceae</taxon>
        <taxon>Cryptomonadales</taxon>
        <taxon>Hemiselmidaceae</taxon>
        <taxon>Hemiselmis</taxon>
    </lineage>
</organism>
<dbReference type="InterPro" id="IPR032710">
    <property type="entry name" value="NTF2-like_dom_sf"/>
</dbReference>
<protein>
    <recommendedName>
        <fullName evidence="3">SnoaL-like domain-containing protein</fullName>
    </recommendedName>
</protein>
<evidence type="ECO:0000313" key="2">
    <source>
        <dbReference type="EMBL" id="CAD8808383.1"/>
    </source>
</evidence>
<name>A0A7S0W8U6_9CRYP</name>
<dbReference type="EMBL" id="HBFN01037968">
    <property type="protein sequence ID" value="CAD8808383.1"/>
    <property type="molecule type" value="Transcribed_RNA"/>
</dbReference>
<proteinExistence type="predicted"/>
<gene>
    <name evidence="2" type="ORF">HTEP1355_LOCUS22063</name>
</gene>
<feature type="region of interest" description="Disordered" evidence="1">
    <location>
        <begin position="1"/>
        <end position="32"/>
    </location>
</feature>
<dbReference type="AlphaFoldDB" id="A0A7S0W8U6"/>
<sequence length="182" mass="19755">MKSKMGEEGATAIDAGQEVVGEETKARPATTGEGAVEAVAPFGMPHTNIDGAGDEAESVEAVVNTVKLLFQAFSTSDSQMFSGLVDPDARFVRTAYDDDGSPDVTSYNKEYFVSTLKKTPKGMLQEKVTQPFVQTRDNLGHVWCRYSLAVNGEVKYTGVKSIQLRRTVQGWKIVNVVDTVDP</sequence>
<reference evidence="2" key="1">
    <citation type="submission" date="2021-01" db="EMBL/GenBank/DDBJ databases">
        <authorList>
            <person name="Corre E."/>
            <person name="Pelletier E."/>
            <person name="Niang G."/>
            <person name="Scheremetjew M."/>
            <person name="Finn R."/>
            <person name="Kale V."/>
            <person name="Holt S."/>
            <person name="Cochrane G."/>
            <person name="Meng A."/>
            <person name="Brown T."/>
            <person name="Cohen L."/>
        </authorList>
    </citation>
    <scope>NUCLEOTIDE SEQUENCE</scope>
    <source>
        <strain evidence="2">CCMP443</strain>
    </source>
</reference>
<evidence type="ECO:0008006" key="3">
    <source>
        <dbReference type="Google" id="ProtNLM"/>
    </source>
</evidence>
<dbReference type="Gene3D" id="3.10.450.50">
    <property type="match status" value="1"/>
</dbReference>